<dbReference type="AlphaFoldDB" id="A0A4Z1P7G1"/>
<feature type="region of interest" description="Disordered" evidence="1">
    <location>
        <begin position="1"/>
        <end position="84"/>
    </location>
</feature>
<proteinExistence type="predicted"/>
<keyword evidence="4" id="KW-1185">Reference proteome</keyword>
<feature type="region of interest" description="Disordered" evidence="1">
    <location>
        <begin position="317"/>
        <end position="352"/>
    </location>
</feature>
<evidence type="ECO:0000256" key="1">
    <source>
        <dbReference type="SAM" id="MobiDB-lite"/>
    </source>
</evidence>
<organism evidence="3 4">
    <name type="scientific">Venturia nashicola</name>
    <dbReference type="NCBI Taxonomy" id="86259"/>
    <lineage>
        <taxon>Eukaryota</taxon>
        <taxon>Fungi</taxon>
        <taxon>Dikarya</taxon>
        <taxon>Ascomycota</taxon>
        <taxon>Pezizomycotina</taxon>
        <taxon>Dothideomycetes</taxon>
        <taxon>Pleosporomycetidae</taxon>
        <taxon>Venturiales</taxon>
        <taxon>Venturiaceae</taxon>
        <taxon>Venturia</taxon>
    </lineage>
</organism>
<evidence type="ECO:0000313" key="4">
    <source>
        <dbReference type="Proteomes" id="UP000298493"/>
    </source>
</evidence>
<reference evidence="3 4" key="1">
    <citation type="submission" date="2019-04" db="EMBL/GenBank/DDBJ databases">
        <title>High contiguity whole genome sequence and gene annotation resource for two Venturia nashicola isolates.</title>
        <authorList>
            <person name="Prokchorchik M."/>
            <person name="Won K."/>
            <person name="Lee Y."/>
            <person name="Choi E.D."/>
            <person name="Segonzac C."/>
            <person name="Sohn K.H."/>
        </authorList>
    </citation>
    <scope>NUCLEOTIDE SEQUENCE [LARGE SCALE GENOMIC DNA]</scope>
    <source>
        <strain evidence="3 4">PRI2</strain>
    </source>
</reference>
<protein>
    <submittedName>
        <fullName evidence="3">Uncharacterized protein</fullName>
    </submittedName>
</protein>
<feature type="compositionally biased region" description="Basic residues" evidence="1">
    <location>
        <begin position="328"/>
        <end position="343"/>
    </location>
</feature>
<keyword evidence="2" id="KW-0472">Membrane</keyword>
<dbReference type="EMBL" id="SNSC02000018">
    <property type="protein sequence ID" value="TID16477.1"/>
    <property type="molecule type" value="Genomic_DNA"/>
</dbReference>
<comment type="caution">
    <text evidence="3">The sequence shown here is derived from an EMBL/GenBank/DDBJ whole genome shotgun (WGS) entry which is preliminary data.</text>
</comment>
<evidence type="ECO:0000256" key="2">
    <source>
        <dbReference type="SAM" id="Phobius"/>
    </source>
</evidence>
<feature type="compositionally biased region" description="Acidic residues" evidence="1">
    <location>
        <begin position="59"/>
        <end position="73"/>
    </location>
</feature>
<feature type="transmembrane region" description="Helical" evidence="2">
    <location>
        <begin position="176"/>
        <end position="194"/>
    </location>
</feature>
<feature type="compositionally biased region" description="Basic and acidic residues" evidence="1">
    <location>
        <begin position="317"/>
        <end position="327"/>
    </location>
</feature>
<feature type="transmembrane region" description="Helical" evidence="2">
    <location>
        <begin position="237"/>
        <end position="256"/>
    </location>
</feature>
<feature type="transmembrane region" description="Helical" evidence="2">
    <location>
        <begin position="153"/>
        <end position="170"/>
    </location>
</feature>
<feature type="transmembrane region" description="Helical" evidence="2">
    <location>
        <begin position="201"/>
        <end position="225"/>
    </location>
</feature>
<sequence>MAPKRKSNKVVVATKGPALPSNFSRIAPDPVHDVHENVKPNTKDATDAVNSGNQPADDPHDEQDDNNTTEDDDRISSIPPVPSNLHRDMSHIAKHLQDQSASLFSAINFMHYIKYSIGTAIQSVVSRLIGAAEIIVKSMDEAKKWIIENPGKTVILIISGTTVVAPGFIAGSALEFFGFAVGGVGGGWFFLGGVGFGTDVLIGTLAVGLHAVLGDVAAGSVFAVLQSAGAGGTGLAVVNGVVVQAVAVGTDIWTAWRKKVSGMDRGDGSVDLEEMSMESTATLLPGTDTSHKAKNRTAKIAGGFNTSGIKNETRTVKEELTATEKKTIKNRKRKASKKKAKAKASKEGGLRG</sequence>
<name>A0A4Z1P7G1_9PEZI</name>
<gene>
    <name evidence="3" type="ORF">E6O75_ATG11595</name>
</gene>
<keyword evidence="2" id="KW-1133">Transmembrane helix</keyword>
<feature type="compositionally biased region" description="Basic and acidic residues" evidence="1">
    <location>
        <begin position="30"/>
        <end position="46"/>
    </location>
</feature>
<evidence type="ECO:0000313" key="3">
    <source>
        <dbReference type="EMBL" id="TID16477.1"/>
    </source>
</evidence>
<accession>A0A4Z1P7G1</accession>
<dbReference type="Proteomes" id="UP000298493">
    <property type="component" value="Unassembled WGS sequence"/>
</dbReference>
<keyword evidence="2" id="KW-0812">Transmembrane</keyword>